<dbReference type="CDD" id="cd00130">
    <property type="entry name" value="PAS"/>
    <property type="match status" value="1"/>
</dbReference>
<dbReference type="InterPro" id="IPR050933">
    <property type="entry name" value="Circadian_TF"/>
</dbReference>
<proteinExistence type="predicted"/>
<keyword evidence="3" id="KW-1185">Reference proteome</keyword>
<evidence type="ECO:0000259" key="1">
    <source>
        <dbReference type="PROSITE" id="PS50112"/>
    </source>
</evidence>
<dbReference type="AlphaFoldDB" id="A0A444USZ5"/>
<reference evidence="2 3" key="1">
    <citation type="submission" date="2019-01" db="EMBL/GenBank/DDBJ databases">
        <title>Draft Genome and Complete Hox-Cluster Characterization of the Sterlet Sturgeon (Acipenser ruthenus).</title>
        <authorList>
            <person name="Wei Q."/>
        </authorList>
    </citation>
    <scope>NUCLEOTIDE SEQUENCE [LARGE SCALE GENOMIC DNA]</scope>
    <source>
        <strain evidence="2">WHYD16114868_AA</strain>
        <tissue evidence="2">Blood</tissue>
    </source>
</reference>
<comment type="caution">
    <text evidence="2">The sequence shown here is derived from an EMBL/GenBank/DDBJ whole genome shotgun (WGS) entry which is preliminary data.</text>
</comment>
<sequence>MCKRSRSRFSVETTEALHGAFSNTPRFGLQRRWRAVRPDACCFWSLTVSSCSSSTDMSNISIPIEFISRHSGKGVYTFVDHRCVATVGYQPQELLGKEVFEFAHPEDQGDDALSKVVHYRPIVARWCES</sequence>
<dbReference type="InterPro" id="IPR000014">
    <property type="entry name" value="PAS"/>
</dbReference>
<dbReference type="PROSITE" id="PS50112">
    <property type="entry name" value="PAS"/>
    <property type="match status" value="1"/>
</dbReference>
<dbReference type="EMBL" id="SCEB01009357">
    <property type="protein sequence ID" value="RXM91293.1"/>
    <property type="molecule type" value="Genomic_DNA"/>
</dbReference>
<dbReference type="Proteomes" id="UP000289886">
    <property type="component" value="Unassembled WGS sequence"/>
</dbReference>
<feature type="domain" description="PAS" evidence="1">
    <location>
        <begin position="73"/>
        <end position="108"/>
    </location>
</feature>
<evidence type="ECO:0000313" key="3">
    <source>
        <dbReference type="Proteomes" id="UP000289886"/>
    </source>
</evidence>
<accession>A0A444USZ5</accession>
<gene>
    <name evidence="2" type="ORF">EOD39_21327</name>
</gene>
<dbReference type="Gene3D" id="3.30.450.20">
    <property type="entry name" value="PAS domain"/>
    <property type="match status" value="1"/>
</dbReference>
<dbReference type="InterPro" id="IPR035965">
    <property type="entry name" value="PAS-like_dom_sf"/>
</dbReference>
<evidence type="ECO:0000313" key="2">
    <source>
        <dbReference type="EMBL" id="RXM91293.1"/>
    </source>
</evidence>
<dbReference type="SUPFAM" id="SSF55785">
    <property type="entry name" value="PYP-like sensor domain (PAS domain)"/>
    <property type="match status" value="1"/>
</dbReference>
<organism evidence="2 3">
    <name type="scientific">Acipenser ruthenus</name>
    <name type="common">Sterlet sturgeon</name>
    <dbReference type="NCBI Taxonomy" id="7906"/>
    <lineage>
        <taxon>Eukaryota</taxon>
        <taxon>Metazoa</taxon>
        <taxon>Chordata</taxon>
        <taxon>Craniata</taxon>
        <taxon>Vertebrata</taxon>
        <taxon>Euteleostomi</taxon>
        <taxon>Actinopterygii</taxon>
        <taxon>Chondrostei</taxon>
        <taxon>Acipenseriformes</taxon>
        <taxon>Acipenseridae</taxon>
        <taxon>Acipenser</taxon>
    </lineage>
</organism>
<keyword evidence="2" id="KW-0675">Receptor</keyword>
<protein>
    <submittedName>
        <fullName evidence="2">Aryl hydrocarbon receptor nuclear translocator</fullName>
    </submittedName>
</protein>
<dbReference type="PANTHER" id="PTHR23042">
    <property type="entry name" value="CIRCADIAN PROTEIN CLOCK/ARNT/BMAL/PAS"/>
    <property type="match status" value="1"/>
</dbReference>
<name>A0A444USZ5_ACIRT</name>